<dbReference type="AlphaFoldDB" id="A0A8R1W0L9"/>
<dbReference type="EnsemblMetazoa" id="XM_001943646.5">
    <property type="protein sequence ID" value="XP_001943681.1"/>
    <property type="gene ID" value="LOC100162731"/>
</dbReference>
<keyword evidence="2 4" id="KW-0328">Glycosyltransferase</keyword>
<evidence type="ECO:0000256" key="5">
    <source>
        <dbReference type="RuleBase" id="RU362059"/>
    </source>
</evidence>
<feature type="transmembrane region" description="Helical" evidence="5">
    <location>
        <begin position="475"/>
        <end position="499"/>
    </location>
</feature>
<dbReference type="SUPFAM" id="SSF53756">
    <property type="entry name" value="UDP-Glycosyltransferase/glycogen phosphorylase"/>
    <property type="match status" value="1"/>
</dbReference>
<dbReference type="GO" id="GO:0016020">
    <property type="term" value="C:membrane"/>
    <property type="evidence" value="ECO:0007669"/>
    <property type="project" value="UniProtKB-SubCell"/>
</dbReference>
<comment type="subcellular location">
    <subcellularLocation>
        <location evidence="5">Membrane</location>
        <topology evidence="5">Single-pass membrane protein</topology>
    </subcellularLocation>
</comment>
<reference evidence="6" key="2">
    <citation type="submission" date="2022-06" db="UniProtKB">
        <authorList>
            <consortium name="EnsemblMetazoa"/>
        </authorList>
    </citation>
    <scope>IDENTIFICATION</scope>
</reference>
<dbReference type="KEGG" id="api:100162731"/>
<dbReference type="PANTHER" id="PTHR48043">
    <property type="entry name" value="EG:EG0003.4 PROTEIN-RELATED"/>
    <property type="match status" value="1"/>
</dbReference>
<dbReference type="PANTHER" id="PTHR48043:SF145">
    <property type="entry name" value="FI06409P-RELATED"/>
    <property type="match status" value="1"/>
</dbReference>
<dbReference type="FunFam" id="3.40.50.2000:FF:000021">
    <property type="entry name" value="UDP-glucuronosyltransferase"/>
    <property type="match status" value="1"/>
</dbReference>
<sequence length="521" mass="57605">MTRQPWYGFVVVCLLVAASGSLQPANAARVLAVETVAAKSHWNFMRGVLHALAARGHLVKVYTPFPDPGTPATIGYTEVDTSAEFQGDDTDPTSTAVNMDASVVLPLFARPSFMVPFLANASRSVCDIMDRLLQRDVGTYDLFVTEPLSSECVSHASHRFGVPLVYVVPAPLLPWIETAAFGHYGNPAVVPHLFASYAVPNTFYQRVNNVAMYLHTVYVNYRYMSAAAAAEQRPYDIAPPVKPALVFVNTHYVTEPPRPVPVNRVDVGGIHLAAPQPLPADILQFIEESPNGVIFFTFGTVVALSTLPDHIQIAFKNALAEVPQRVLLKYEGEMTDKPNNVMTSKWLPQRDILKHPNVKLFIGHGGISGVYEAVDAGVPILGFPLFYDQPRNMANLVDAGMALSMDLFSVTKDTLIKAINEIVNNETYSKNAKKTSELFKDRPMTPAESVVYWTEYVIRHKGAPHLRSHALNLTWYQYFLLDIIAVVLLVIVSVCYIAFKTLQLIKKLIFKLSSTSKSKPD</sequence>
<dbReference type="InterPro" id="IPR035595">
    <property type="entry name" value="UDP_glycos_trans_CS"/>
</dbReference>
<keyword evidence="7" id="KW-1185">Reference proteome</keyword>
<dbReference type="OrthoDB" id="5835829at2759"/>
<evidence type="ECO:0000256" key="4">
    <source>
        <dbReference type="RuleBase" id="RU003718"/>
    </source>
</evidence>
<feature type="signal peptide" evidence="5">
    <location>
        <begin position="1"/>
        <end position="27"/>
    </location>
</feature>
<proteinExistence type="inferred from homology"/>
<comment type="catalytic activity">
    <reaction evidence="5">
        <text>glucuronate acceptor + UDP-alpha-D-glucuronate = acceptor beta-D-glucuronoside + UDP + H(+)</text>
        <dbReference type="Rhea" id="RHEA:21032"/>
        <dbReference type="ChEBI" id="CHEBI:15378"/>
        <dbReference type="ChEBI" id="CHEBI:58052"/>
        <dbReference type="ChEBI" id="CHEBI:58223"/>
        <dbReference type="ChEBI" id="CHEBI:132367"/>
        <dbReference type="ChEBI" id="CHEBI:132368"/>
        <dbReference type="EC" id="2.4.1.17"/>
    </reaction>
</comment>
<name>A0A8R1W0L9_ACYPI</name>
<evidence type="ECO:0000313" key="7">
    <source>
        <dbReference type="Proteomes" id="UP000007819"/>
    </source>
</evidence>
<dbReference type="CDD" id="cd03784">
    <property type="entry name" value="GT1_Gtf-like"/>
    <property type="match status" value="1"/>
</dbReference>
<dbReference type="GeneID" id="100162731"/>
<dbReference type="Gene3D" id="3.40.50.2000">
    <property type="entry name" value="Glycogen Phosphorylase B"/>
    <property type="match status" value="2"/>
</dbReference>
<dbReference type="OMA" id="NDMFDIT"/>
<keyword evidence="5" id="KW-1133">Transmembrane helix</keyword>
<dbReference type="InterPro" id="IPR050271">
    <property type="entry name" value="UDP-glycosyltransferase"/>
</dbReference>
<protein>
    <recommendedName>
        <fullName evidence="5">UDP-glucuronosyltransferase</fullName>
        <ecNumber evidence="5">2.4.1.17</ecNumber>
    </recommendedName>
</protein>
<dbReference type="Proteomes" id="UP000007819">
    <property type="component" value="Chromosome A1"/>
</dbReference>
<evidence type="ECO:0000313" key="6">
    <source>
        <dbReference type="EnsemblMetazoa" id="XP_001943681.1"/>
    </source>
</evidence>
<organism evidence="6 7">
    <name type="scientific">Acyrthosiphon pisum</name>
    <name type="common">Pea aphid</name>
    <dbReference type="NCBI Taxonomy" id="7029"/>
    <lineage>
        <taxon>Eukaryota</taxon>
        <taxon>Metazoa</taxon>
        <taxon>Ecdysozoa</taxon>
        <taxon>Arthropoda</taxon>
        <taxon>Hexapoda</taxon>
        <taxon>Insecta</taxon>
        <taxon>Pterygota</taxon>
        <taxon>Neoptera</taxon>
        <taxon>Paraneoptera</taxon>
        <taxon>Hemiptera</taxon>
        <taxon>Sternorrhyncha</taxon>
        <taxon>Aphidomorpha</taxon>
        <taxon>Aphidoidea</taxon>
        <taxon>Aphididae</taxon>
        <taxon>Macrosiphini</taxon>
        <taxon>Acyrthosiphon</taxon>
    </lineage>
</organism>
<comment type="similarity">
    <text evidence="1 4">Belongs to the UDP-glycosyltransferase family.</text>
</comment>
<dbReference type="EC" id="2.4.1.17" evidence="5"/>
<feature type="chain" id="PRO_5035963932" description="UDP-glucuronosyltransferase" evidence="5">
    <location>
        <begin position="28"/>
        <end position="521"/>
    </location>
</feature>
<accession>A0A8R1W0L9</accession>
<keyword evidence="5" id="KW-0472">Membrane</keyword>
<dbReference type="Pfam" id="PF00201">
    <property type="entry name" value="UDPGT"/>
    <property type="match status" value="1"/>
</dbReference>
<dbReference type="PROSITE" id="PS00375">
    <property type="entry name" value="UDPGT"/>
    <property type="match status" value="1"/>
</dbReference>
<evidence type="ECO:0000256" key="2">
    <source>
        <dbReference type="ARBA" id="ARBA00022676"/>
    </source>
</evidence>
<evidence type="ECO:0000256" key="3">
    <source>
        <dbReference type="ARBA" id="ARBA00022679"/>
    </source>
</evidence>
<keyword evidence="5" id="KW-0812">Transmembrane</keyword>
<keyword evidence="3 4" id="KW-0808">Transferase</keyword>
<keyword evidence="5" id="KW-0732">Signal</keyword>
<reference evidence="7" key="1">
    <citation type="submission" date="2010-06" db="EMBL/GenBank/DDBJ databases">
        <authorList>
            <person name="Jiang H."/>
            <person name="Abraham K."/>
            <person name="Ali S."/>
            <person name="Alsbrooks S.L."/>
            <person name="Anim B.N."/>
            <person name="Anosike U.S."/>
            <person name="Attaway T."/>
            <person name="Bandaranaike D.P."/>
            <person name="Battles P.K."/>
            <person name="Bell S.N."/>
            <person name="Bell A.V."/>
            <person name="Beltran B."/>
            <person name="Bickham C."/>
            <person name="Bustamante Y."/>
            <person name="Caleb T."/>
            <person name="Canada A."/>
            <person name="Cardenas V."/>
            <person name="Carter K."/>
            <person name="Chacko J."/>
            <person name="Chandrabose M.N."/>
            <person name="Chavez D."/>
            <person name="Chavez A."/>
            <person name="Chen L."/>
            <person name="Chu H.-S."/>
            <person name="Claassen K.J."/>
            <person name="Cockrell R."/>
            <person name="Collins M."/>
            <person name="Cooper J.A."/>
            <person name="Cree A."/>
            <person name="Curry S.M."/>
            <person name="Da Y."/>
            <person name="Dao M.D."/>
            <person name="Das B."/>
            <person name="Davila M.-L."/>
            <person name="Davy-Carroll L."/>
            <person name="Denson S."/>
            <person name="Dinh H."/>
            <person name="Ebong V.E."/>
            <person name="Edwards J.R."/>
            <person name="Egan A."/>
            <person name="El-Daye J."/>
            <person name="Escobedo L."/>
            <person name="Fernandez S."/>
            <person name="Fernando P.R."/>
            <person name="Flagg N."/>
            <person name="Forbes L.D."/>
            <person name="Fowler R.G."/>
            <person name="Fu Q."/>
            <person name="Gabisi R.A."/>
            <person name="Ganer J."/>
            <person name="Garbino Pronczuk A."/>
            <person name="Garcia R.M."/>
            <person name="Garner T."/>
            <person name="Garrett T.E."/>
            <person name="Gonzalez D.A."/>
            <person name="Hamid H."/>
            <person name="Hawkins E.S."/>
            <person name="Hirani K."/>
            <person name="Hogues M.E."/>
            <person name="Hollins B."/>
            <person name="Hsiao C.-H."/>
            <person name="Jabil R."/>
            <person name="James M.L."/>
            <person name="Jhangiani S.N."/>
            <person name="Johnson B."/>
            <person name="Johnson Q."/>
            <person name="Joshi V."/>
            <person name="Kalu J.B."/>
            <person name="Kam C."/>
            <person name="Kashfia A."/>
            <person name="Keebler J."/>
            <person name="Kisamo H."/>
            <person name="Kovar C.L."/>
            <person name="Lago L.A."/>
            <person name="Lai C.-Y."/>
            <person name="Laidlaw J."/>
            <person name="Lara F."/>
            <person name="Le T.-K."/>
            <person name="Lee S.L."/>
            <person name="Legall F.H."/>
            <person name="Lemon S.J."/>
            <person name="Lewis L.R."/>
            <person name="Li B."/>
            <person name="Liu Y."/>
            <person name="Liu Y.-S."/>
            <person name="Lopez J."/>
            <person name="Lozado R.J."/>
            <person name="Lu J."/>
            <person name="Madu R.C."/>
            <person name="Maheshwari M."/>
            <person name="Maheshwari R."/>
            <person name="Malloy K."/>
            <person name="Martinez E."/>
            <person name="Mathew T."/>
            <person name="Mercado I.C."/>
            <person name="Mercado C."/>
            <person name="Meyer B."/>
            <person name="Montgomery K."/>
            <person name="Morgan M.B."/>
            <person name="Munidasa M."/>
            <person name="Nazareth L.V."/>
            <person name="Nelson J."/>
            <person name="Ng B.M."/>
            <person name="Nguyen N.B."/>
            <person name="Nguyen P.Q."/>
            <person name="Nguyen T."/>
            <person name="Obregon M."/>
            <person name="Okwuonu G.O."/>
            <person name="Onwere C.G."/>
            <person name="Orozco G."/>
            <person name="Parra A."/>
            <person name="Patel S."/>
            <person name="Patil S."/>
            <person name="Perez A."/>
            <person name="Perez Y."/>
            <person name="Pham C."/>
            <person name="Primus E.L."/>
            <person name="Pu L.-L."/>
            <person name="Puazo M."/>
            <person name="Qin X."/>
            <person name="Quiroz J.B."/>
            <person name="Reese J."/>
            <person name="Richards S."/>
            <person name="Rives C.M."/>
            <person name="Robberts R."/>
            <person name="Ruiz S.J."/>
            <person name="Ruiz M.J."/>
            <person name="Santibanez J."/>
            <person name="Schneider B.W."/>
            <person name="Sisson I."/>
            <person name="Smith M."/>
            <person name="Sodergren E."/>
            <person name="Song X.-Z."/>
            <person name="Song B.B."/>
            <person name="Summersgill H."/>
            <person name="Thelus R."/>
            <person name="Thornton R.D."/>
            <person name="Trejos Z.Y."/>
            <person name="Usmani K."/>
            <person name="Vattathil S."/>
            <person name="Villasana D."/>
            <person name="Walker D.L."/>
            <person name="Wang S."/>
            <person name="Wang K."/>
            <person name="White C.S."/>
            <person name="Williams A.C."/>
            <person name="Williamson J."/>
            <person name="Wilson K."/>
            <person name="Woghiren I.O."/>
            <person name="Woodworth J.R."/>
            <person name="Worley K.C."/>
            <person name="Wright R.A."/>
            <person name="Wu W."/>
            <person name="Young L."/>
            <person name="Zhang L."/>
            <person name="Zhang J."/>
            <person name="Zhu Y."/>
            <person name="Muzny D.M."/>
            <person name="Weinstock G."/>
            <person name="Gibbs R.A."/>
        </authorList>
    </citation>
    <scope>NUCLEOTIDE SEQUENCE [LARGE SCALE GENOMIC DNA]</scope>
    <source>
        <strain evidence="7">LSR1</strain>
    </source>
</reference>
<dbReference type="InterPro" id="IPR002213">
    <property type="entry name" value="UDP_glucos_trans"/>
</dbReference>
<dbReference type="GO" id="GO:0015020">
    <property type="term" value="F:glucuronosyltransferase activity"/>
    <property type="evidence" value="ECO:0007669"/>
    <property type="project" value="UniProtKB-EC"/>
</dbReference>
<dbReference type="RefSeq" id="XP_001943681.1">
    <property type="nucleotide sequence ID" value="XM_001943646.4"/>
</dbReference>
<evidence type="ECO:0000256" key="1">
    <source>
        <dbReference type="ARBA" id="ARBA00009995"/>
    </source>
</evidence>